<dbReference type="Proteomes" id="UP000275256">
    <property type="component" value="Unassembled WGS sequence"/>
</dbReference>
<evidence type="ECO:0000256" key="8">
    <source>
        <dbReference type="SAM" id="Phobius"/>
    </source>
</evidence>
<feature type="domain" description="Major facilitator superfamily (MFS) profile" evidence="9">
    <location>
        <begin position="23"/>
        <end position="494"/>
    </location>
</feature>
<dbReference type="EMBL" id="REFW01000001">
    <property type="protein sequence ID" value="RMB61432.1"/>
    <property type="molecule type" value="Genomic_DNA"/>
</dbReference>
<dbReference type="PROSITE" id="PS50850">
    <property type="entry name" value="MFS"/>
    <property type="match status" value="1"/>
</dbReference>
<evidence type="ECO:0000256" key="6">
    <source>
        <dbReference type="ARBA" id="ARBA00022989"/>
    </source>
</evidence>
<feature type="transmembrane region" description="Helical" evidence="8">
    <location>
        <begin position="345"/>
        <end position="365"/>
    </location>
</feature>
<evidence type="ECO:0000259" key="9">
    <source>
        <dbReference type="PROSITE" id="PS50850"/>
    </source>
</evidence>
<evidence type="ECO:0000256" key="3">
    <source>
        <dbReference type="ARBA" id="ARBA00022448"/>
    </source>
</evidence>
<feature type="transmembrane region" description="Helical" evidence="8">
    <location>
        <begin position="89"/>
        <end position="108"/>
    </location>
</feature>
<feature type="transmembrane region" description="Helical" evidence="8">
    <location>
        <begin position="209"/>
        <end position="226"/>
    </location>
</feature>
<keyword evidence="7 8" id="KW-0472">Membrane</keyword>
<dbReference type="Pfam" id="PF07690">
    <property type="entry name" value="MFS_1"/>
    <property type="match status" value="1"/>
</dbReference>
<comment type="caution">
    <text evidence="10">The sequence shown here is derived from an EMBL/GenBank/DDBJ whole genome shotgun (WGS) entry which is preliminary data.</text>
</comment>
<dbReference type="RefSeq" id="WP_121899979.1">
    <property type="nucleotide sequence ID" value="NZ_REFW01000001.1"/>
</dbReference>
<feature type="transmembrane region" description="Helical" evidence="8">
    <location>
        <begin position="147"/>
        <end position="165"/>
    </location>
</feature>
<feature type="transmembrane region" description="Helical" evidence="8">
    <location>
        <begin position="114"/>
        <end position="135"/>
    </location>
</feature>
<evidence type="ECO:0000256" key="1">
    <source>
        <dbReference type="ARBA" id="ARBA00004651"/>
    </source>
</evidence>
<sequence>MSAPENTATLTAASQQQSRPWPALWALVVGFFMILVDTTIVSVATPTIISELNAGVSEAIWVSSAYLLAYAVPLLIMGRMGDRYGPKKIYLIGLVIFTLSSLACGLVGSVNPLIIARVVQGIGAAMMTPQTMATITRLFPANERGKAMAIWGAVAGIATLVGPVLGGLLLDSLGWEWIFFINVPVGVVGFFAVVKYVPRMEVNKHRFDWIGVALSAVGLFCIVFGLQEADTFEWGQIWGPITVWSLIIFGLVVLVGFVLWQKYNRSEPLLPLELFSDRNFAVSNIAIVTVGFSVTAMPFALMIWAQAARGFSPTEAALLSAPTALMSLVLARPVGNLVDRIHPRLLATIGCGLWSAALFGLVAVMNTTSPVWLILIPMTVLGISNSFVWGPLSTAATGNLPPLRAGAGSGVYNTARQVGAVMGSAVIATLISSRIAANLGTSGQGFSPASMGSADIPEPVREGLANAMSQAVLVPAIVIGVAVIIVQFYKRPSHQKV</sequence>
<feature type="transmembrane region" description="Helical" evidence="8">
    <location>
        <begin position="177"/>
        <end position="197"/>
    </location>
</feature>
<proteinExistence type="inferred from homology"/>
<evidence type="ECO:0000256" key="4">
    <source>
        <dbReference type="ARBA" id="ARBA00022475"/>
    </source>
</evidence>
<feature type="transmembrane region" description="Helical" evidence="8">
    <location>
        <begin position="24"/>
        <end position="48"/>
    </location>
</feature>
<dbReference type="FunFam" id="1.20.1720.10:FF:000021">
    <property type="entry name" value="Drug resistance transporter, EmrB/QacA subfamily"/>
    <property type="match status" value="1"/>
</dbReference>
<reference evidence="10 11" key="1">
    <citation type="submission" date="2018-10" db="EMBL/GenBank/DDBJ databases">
        <title>Tessaracoccus antarcticuss sp. nov., isolated from sediment.</title>
        <authorList>
            <person name="Zhou L.Y."/>
            <person name="Du Z.J."/>
        </authorList>
    </citation>
    <scope>NUCLEOTIDE SEQUENCE [LARGE SCALE GENOMIC DNA]</scope>
    <source>
        <strain evidence="10 11">JDX10</strain>
    </source>
</reference>
<comment type="subcellular location">
    <subcellularLocation>
        <location evidence="1">Cell membrane</location>
        <topology evidence="1">Multi-pass membrane protein</topology>
    </subcellularLocation>
</comment>
<feature type="transmembrane region" description="Helical" evidence="8">
    <location>
        <begin position="371"/>
        <end position="397"/>
    </location>
</feature>
<keyword evidence="6 8" id="KW-1133">Transmembrane helix</keyword>
<dbReference type="Gene3D" id="1.20.1720.10">
    <property type="entry name" value="Multidrug resistance protein D"/>
    <property type="match status" value="1"/>
</dbReference>
<feature type="transmembrane region" description="Helical" evidence="8">
    <location>
        <begin position="467"/>
        <end position="489"/>
    </location>
</feature>
<dbReference type="PANTHER" id="PTHR42718:SF42">
    <property type="entry name" value="EXPORT PROTEIN"/>
    <property type="match status" value="1"/>
</dbReference>
<dbReference type="OrthoDB" id="7375466at2"/>
<keyword evidence="5 8" id="KW-0812">Transmembrane</keyword>
<evidence type="ECO:0000256" key="7">
    <source>
        <dbReference type="ARBA" id="ARBA00023136"/>
    </source>
</evidence>
<feature type="transmembrane region" description="Helical" evidence="8">
    <location>
        <begin position="238"/>
        <end position="260"/>
    </location>
</feature>
<keyword evidence="3" id="KW-0813">Transport</keyword>
<protein>
    <submittedName>
        <fullName evidence="10">DHA2 family efflux MFS transporter permease subunit</fullName>
    </submittedName>
</protein>
<evidence type="ECO:0000313" key="10">
    <source>
        <dbReference type="EMBL" id="RMB61432.1"/>
    </source>
</evidence>
<dbReference type="InterPro" id="IPR020846">
    <property type="entry name" value="MFS_dom"/>
</dbReference>
<dbReference type="InterPro" id="IPR004638">
    <property type="entry name" value="EmrB-like"/>
</dbReference>
<evidence type="ECO:0000313" key="11">
    <source>
        <dbReference type="Proteomes" id="UP000275256"/>
    </source>
</evidence>
<gene>
    <name evidence="10" type="ORF">EAX62_01885</name>
</gene>
<dbReference type="NCBIfam" id="TIGR00711">
    <property type="entry name" value="efflux_EmrB"/>
    <property type="match status" value="1"/>
</dbReference>
<dbReference type="PRINTS" id="PR01036">
    <property type="entry name" value="TCRTETB"/>
</dbReference>
<dbReference type="GO" id="GO:0005886">
    <property type="term" value="C:plasma membrane"/>
    <property type="evidence" value="ECO:0007669"/>
    <property type="project" value="UniProtKB-SubCell"/>
</dbReference>
<dbReference type="SUPFAM" id="SSF103473">
    <property type="entry name" value="MFS general substrate transporter"/>
    <property type="match status" value="1"/>
</dbReference>
<name>A0A3M0GFH1_9ACTN</name>
<dbReference type="InterPro" id="IPR011701">
    <property type="entry name" value="MFS"/>
</dbReference>
<comment type="similarity">
    <text evidence="2">Belongs to the major facilitator superfamily. EmrB family.</text>
</comment>
<keyword evidence="11" id="KW-1185">Reference proteome</keyword>
<dbReference type="GO" id="GO:0022857">
    <property type="term" value="F:transmembrane transporter activity"/>
    <property type="evidence" value="ECO:0007669"/>
    <property type="project" value="InterPro"/>
</dbReference>
<feature type="transmembrane region" description="Helical" evidence="8">
    <location>
        <begin position="60"/>
        <end position="77"/>
    </location>
</feature>
<keyword evidence="4" id="KW-1003">Cell membrane</keyword>
<dbReference type="InterPro" id="IPR036259">
    <property type="entry name" value="MFS_trans_sf"/>
</dbReference>
<feature type="transmembrane region" description="Helical" evidence="8">
    <location>
        <begin position="281"/>
        <end position="304"/>
    </location>
</feature>
<dbReference type="PANTHER" id="PTHR42718">
    <property type="entry name" value="MAJOR FACILITATOR SUPERFAMILY MULTIDRUG TRANSPORTER MFSC"/>
    <property type="match status" value="1"/>
</dbReference>
<dbReference type="AlphaFoldDB" id="A0A3M0GFH1"/>
<organism evidence="10 11">
    <name type="scientific">Tessaracoccus antarcticus</name>
    <dbReference type="NCBI Taxonomy" id="2479848"/>
    <lineage>
        <taxon>Bacteria</taxon>
        <taxon>Bacillati</taxon>
        <taxon>Actinomycetota</taxon>
        <taxon>Actinomycetes</taxon>
        <taxon>Propionibacteriales</taxon>
        <taxon>Propionibacteriaceae</taxon>
        <taxon>Tessaracoccus</taxon>
    </lineage>
</organism>
<accession>A0A3M0GFH1</accession>
<evidence type="ECO:0000256" key="2">
    <source>
        <dbReference type="ARBA" id="ARBA00008537"/>
    </source>
</evidence>
<dbReference type="CDD" id="cd17321">
    <property type="entry name" value="MFS_MMR_MDR_like"/>
    <property type="match status" value="1"/>
</dbReference>
<dbReference type="Gene3D" id="1.20.1250.20">
    <property type="entry name" value="MFS general substrate transporter like domains"/>
    <property type="match status" value="1"/>
</dbReference>
<evidence type="ECO:0000256" key="5">
    <source>
        <dbReference type="ARBA" id="ARBA00022692"/>
    </source>
</evidence>